<dbReference type="EMBL" id="CP101125">
    <property type="protein sequence ID" value="UTO17577.1"/>
    <property type="molecule type" value="Genomic_DNA"/>
</dbReference>
<evidence type="ECO:0000256" key="1">
    <source>
        <dbReference type="ARBA" id="ARBA00009437"/>
    </source>
</evidence>
<dbReference type="InterPro" id="IPR005119">
    <property type="entry name" value="LysR_subst-bd"/>
</dbReference>
<sequence>MTGSAMIRDLNDTLVFVRVVRLGSFTAAAQALQIPKTTVSRRVRELEQAIGVQLLRRTTRQLSLTEAGAVYYEQCKDIAATLEHAELAVHQLRDGPRGWLRVTVPYSFGVSWFAPLVAGFRQAYPEIKLEILASHVPLDLVGEEIDVALRLGALPDSSLVARRLASYATGIYAAPEYIERHAQPVTPDELIQHSTLVLNQARRDVGYVWPLRKAGAKLRNYRVEPTIIANDPALLKEALLAGEGLSLGMDQSMRIDVEAGRLQRVLPEWIGPPQDLNAVTAREHLPSPKVTAFIGYLKGRMSGSGDASGINSGSLL</sequence>
<dbReference type="InterPro" id="IPR058163">
    <property type="entry name" value="LysR-type_TF_proteobact-type"/>
</dbReference>
<keyword evidence="2" id="KW-0805">Transcription regulation</keyword>
<dbReference type="Proteomes" id="UP001059607">
    <property type="component" value="Chromosome"/>
</dbReference>
<dbReference type="PANTHER" id="PTHR30537">
    <property type="entry name" value="HTH-TYPE TRANSCRIPTIONAL REGULATOR"/>
    <property type="match status" value="1"/>
</dbReference>
<evidence type="ECO:0000256" key="4">
    <source>
        <dbReference type="ARBA" id="ARBA00023163"/>
    </source>
</evidence>
<keyword evidence="3" id="KW-0238">DNA-binding</keyword>
<dbReference type="InterPro" id="IPR036388">
    <property type="entry name" value="WH-like_DNA-bd_sf"/>
</dbReference>
<protein>
    <submittedName>
        <fullName evidence="6">LysR substrate-binding domain-containing protein</fullName>
    </submittedName>
</protein>
<keyword evidence="4" id="KW-0804">Transcription</keyword>
<name>A0ABY5ES39_9PSED</name>
<dbReference type="PANTHER" id="PTHR30537:SF68">
    <property type="entry name" value="TRANSCRIPTIONAL REGULATOR-RELATED"/>
    <property type="match status" value="1"/>
</dbReference>
<evidence type="ECO:0000313" key="6">
    <source>
        <dbReference type="EMBL" id="UTO17577.1"/>
    </source>
</evidence>
<dbReference type="InterPro" id="IPR036390">
    <property type="entry name" value="WH_DNA-bd_sf"/>
</dbReference>
<comment type="similarity">
    <text evidence="1">Belongs to the LysR transcriptional regulatory family.</text>
</comment>
<dbReference type="PRINTS" id="PR00039">
    <property type="entry name" value="HTHLYSR"/>
</dbReference>
<dbReference type="InterPro" id="IPR000847">
    <property type="entry name" value="LysR_HTH_N"/>
</dbReference>
<dbReference type="Pfam" id="PF03466">
    <property type="entry name" value="LysR_substrate"/>
    <property type="match status" value="1"/>
</dbReference>
<reference evidence="6" key="1">
    <citation type="submission" date="2022-07" db="EMBL/GenBank/DDBJ databases">
        <title>Pseudomonas nunamit sp. nov. an antifungal species isolated from Greenland.</title>
        <authorList>
            <person name="Ntana F."/>
            <person name="Hennessy R.C."/>
            <person name="Zervas A."/>
            <person name="Stougaard P."/>
        </authorList>
    </citation>
    <scope>NUCLEOTIDE SEQUENCE</scope>
    <source>
        <strain evidence="6">In5</strain>
    </source>
</reference>
<dbReference type="SUPFAM" id="SSF53850">
    <property type="entry name" value="Periplasmic binding protein-like II"/>
    <property type="match status" value="1"/>
</dbReference>
<proteinExistence type="inferred from homology"/>
<evidence type="ECO:0000256" key="3">
    <source>
        <dbReference type="ARBA" id="ARBA00023125"/>
    </source>
</evidence>
<organism evidence="6 7">
    <name type="scientific">Pseudomonas nunensis</name>
    <dbReference type="NCBI Taxonomy" id="2961896"/>
    <lineage>
        <taxon>Bacteria</taxon>
        <taxon>Pseudomonadati</taxon>
        <taxon>Pseudomonadota</taxon>
        <taxon>Gammaproteobacteria</taxon>
        <taxon>Pseudomonadales</taxon>
        <taxon>Pseudomonadaceae</taxon>
        <taxon>Pseudomonas</taxon>
    </lineage>
</organism>
<evidence type="ECO:0000313" key="7">
    <source>
        <dbReference type="Proteomes" id="UP001059607"/>
    </source>
</evidence>
<feature type="domain" description="HTH lysR-type" evidence="5">
    <location>
        <begin position="8"/>
        <end position="65"/>
    </location>
</feature>
<evidence type="ECO:0000259" key="5">
    <source>
        <dbReference type="PROSITE" id="PS50931"/>
    </source>
</evidence>
<evidence type="ECO:0000256" key="2">
    <source>
        <dbReference type="ARBA" id="ARBA00023015"/>
    </source>
</evidence>
<dbReference type="Pfam" id="PF00126">
    <property type="entry name" value="HTH_1"/>
    <property type="match status" value="1"/>
</dbReference>
<keyword evidence="7" id="KW-1185">Reference proteome</keyword>
<dbReference type="PROSITE" id="PS50931">
    <property type="entry name" value="HTH_LYSR"/>
    <property type="match status" value="1"/>
</dbReference>
<dbReference type="RefSeq" id="WP_236708595.1">
    <property type="nucleotide sequence ID" value="NZ_CP101125.1"/>
</dbReference>
<accession>A0ABY5ES39</accession>
<dbReference type="Gene3D" id="1.10.10.10">
    <property type="entry name" value="Winged helix-like DNA-binding domain superfamily/Winged helix DNA-binding domain"/>
    <property type="match status" value="1"/>
</dbReference>
<dbReference type="SUPFAM" id="SSF46785">
    <property type="entry name" value="Winged helix' DNA-binding domain"/>
    <property type="match status" value="1"/>
</dbReference>
<gene>
    <name evidence="6" type="ORF">NK667_14860</name>
</gene>
<dbReference type="Gene3D" id="3.40.190.290">
    <property type="match status" value="1"/>
</dbReference>
<dbReference type="CDD" id="cd08422">
    <property type="entry name" value="PBP2_CrgA_like"/>
    <property type="match status" value="1"/>
</dbReference>